<evidence type="ECO:0000313" key="2">
    <source>
        <dbReference type="EMBL" id="DAD85349.1"/>
    </source>
</evidence>
<feature type="region of interest" description="Disordered" evidence="1">
    <location>
        <begin position="412"/>
        <end position="435"/>
    </location>
</feature>
<name>A0A8S5MSP2_9CAUD</name>
<evidence type="ECO:0000256" key="1">
    <source>
        <dbReference type="SAM" id="MobiDB-lite"/>
    </source>
</evidence>
<dbReference type="EMBL" id="BK014980">
    <property type="protein sequence ID" value="DAD85349.1"/>
    <property type="molecule type" value="Genomic_DNA"/>
</dbReference>
<reference evidence="2" key="1">
    <citation type="journal article" date="2021" name="Proc. Natl. Acad. Sci. U.S.A.">
        <title>A Catalog of Tens of Thousands of Viruses from Human Metagenomes Reveals Hidden Associations with Chronic Diseases.</title>
        <authorList>
            <person name="Tisza M.J."/>
            <person name="Buck C.B."/>
        </authorList>
    </citation>
    <scope>NUCLEOTIDE SEQUENCE</scope>
    <source>
        <strain evidence="2">Ct8Ri8</strain>
    </source>
</reference>
<accession>A0A8S5MSP2</accession>
<proteinExistence type="predicted"/>
<protein>
    <submittedName>
        <fullName evidence="2">Endopeptidase tail</fullName>
    </submittedName>
</protein>
<sequence length="435" mass="48213">MTYYVCSDKIDKKEQSYINAVISALKSKGKNAVDGGIGPNKEALRNSKGSGDTIVFIVGGGAAGCTLASFVKSVEGKTDYAHAIFGYAGWTSNPHVKEQAARTEKLVREHDCNFFRSWMPSYYEGHTIYTFCEKYSQYVSVCCSDKSAEDLGQKIANGTCGKSGDDSNEGGSASTIKDAIKEVLAYWDAEAECYIRDNKMFIHKIKPPAKGALQGFTDTDGVTTYFEVTLQSGVNIQQDSVQITDYNPDTVNMLTVHSTVMEDIVYRNEKLIERFGEKPQELDAVKKVQVVETDETPATDTTTTDTGIVNDATVTEPETTTTSTTKTEEVPCETPEEVRSFADREWAKIKRENGHSIELTTVGLNTWSEGWWVKVYIPEFDVDDYMYITKVSQSYDGELKTNITLVDYPPGFGELKEQETSNDEETVETSTEATT</sequence>
<organism evidence="2">
    <name type="scientific">Siphoviridae sp. ct8Ri8</name>
    <dbReference type="NCBI Taxonomy" id="2826170"/>
    <lineage>
        <taxon>Viruses</taxon>
        <taxon>Duplodnaviria</taxon>
        <taxon>Heunggongvirae</taxon>
        <taxon>Uroviricota</taxon>
        <taxon>Caudoviricetes</taxon>
    </lineage>
</organism>